<dbReference type="InterPro" id="IPR036148">
    <property type="entry name" value="MmgE/PrpD_sf"/>
</dbReference>
<comment type="similarity">
    <text evidence="3 11">Belongs to the iron-sulfur dependent L-serine dehydratase family.</text>
</comment>
<sequence length="300" mass="31012">MFTSLQTLIETSDSRHLPLHEIVLQAEVDSSGRSREAVLADMRHRLQTMRASVEKGLSSPVQTLSGLSKGNAYKLWGSLKNTPSPLTGSWLSRAIARAMAVGEVNAGMGCIVATPTAGSAGVLPAVLFTLQEAHRLSDEQLVQALFTAGGIGMVIVNRAHVSGAAGGCQAETGSASAMAAGAAVELLGGSPVQSAHAVALALTNQLGLICDPVAGLVEVPCILRNAGAVAQCFTAADLAMAGIESPIPADEVIDAMERVGGRMDERFRETAQGGLAATPTGRALAQAIWKKTRGEEEHEI</sequence>
<evidence type="ECO:0000256" key="10">
    <source>
        <dbReference type="ARBA" id="ARBA00049406"/>
    </source>
</evidence>
<evidence type="ECO:0000256" key="3">
    <source>
        <dbReference type="ARBA" id="ARBA00008636"/>
    </source>
</evidence>
<evidence type="ECO:0000313" key="13">
    <source>
        <dbReference type="EMBL" id="GAP14553.1"/>
    </source>
</evidence>
<comment type="cofactor">
    <cofactor evidence="1 11">
        <name>[4Fe-4S] cluster</name>
        <dbReference type="ChEBI" id="CHEBI:49883"/>
    </cofactor>
</comment>
<dbReference type="GO" id="GO:0006094">
    <property type="term" value="P:gluconeogenesis"/>
    <property type="evidence" value="ECO:0007669"/>
    <property type="project" value="UniProtKB-KW"/>
</dbReference>
<dbReference type="InterPro" id="IPR005130">
    <property type="entry name" value="Ser_deHydtase-like_asu"/>
</dbReference>
<dbReference type="EC" id="4.3.1.17" evidence="11"/>
<evidence type="ECO:0000256" key="9">
    <source>
        <dbReference type="ARBA" id="ARBA00023239"/>
    </source>
</evidence>
<evidence type="ECO:0000256" key="8">
    <source>
        <dbReference type="ARBA" id="ARBA00023014"/>
    </source>
</evidence>
<dbReference type="GO" id="GO:0003941">
    <property type="term" value="F:L-serine ammonia-lyase activity"/>
    <property type="evidence" value="ECO:0007669"/>
    <property type="project" value="UniProtKB-UniRule"/>
</dbReference>
<dbReference type="Pfam" id="PF03313">
    <property type="entry name" value="SDH_alpha"/>
    <property type="match status" value="1"/>
</dbReference>
<proteinExistence type="inferred from homology"/>
<dbReference type="Proteomes" id="UP000055060">
    <property type="component" value="Unassembled WGS sequence"/>
</dbReference>
<dbReference type="AlphaFoldDB" id="A0A0S7BG85"/>
<name>A0A0S7BG85_9CHLR</name>
<evidence type="ECO:0000256" key="7">
    <source>
        <dbReference type="ARBA" id="ARBA00023004"/>
    </source>
</evidence>
<gene>
    <name evidence="13" type="ORF">LARV_02326</name>
</gene>
<feature type="domain" description="Serine dehydratase-like alpha subunit" evidence="12">
    <location>
        <begin position="16"/>
        <end position="276"/>
    </location>
</feature>
<dbReference type="EMBL" id="DF967972">
    <property type="protein sequence ID" value="GAP14553.1"/>
    <property type="molecule type" value="Genomic_DNA"/>
</dbReference>
<evidence type="ECO:0000259" key="12">
    <source>
        <dbReference type="Pfam" id="PF03313"/>
    </source>
</evidence>
<dbReference type="PANTHER" id="PTHR30182">
    <property type="entry name" value="L-SERINE DEHYDRATASE"/>
    <property type="match status" value="1"/>
</dbReference>
<protein>
    <recommendedName>
        <fullName evidence="11">L-serine dehydratase</fullName>
        <ecNumber evidence="11">4.3.1.17</ecNumber>
    </recommendedName>
</protein>
<dbReference type="OrthoDB" id="9805537at2"/>
<dbReference type="GO" id="GO:0051539">
    <property type="term" value="F:4 iron, 4 sulfur cluster binding"/>
    <property type="evidence" value="ECO:0007669"/>
    <property type="project" value="UniProtKB-UniRule"/>
</dbReference>
<keyword evidence="8 11" id="KW-0411">Iron-sulfur</keyword>
<dbReference type="STRING" id="360412.LARV_02326"/>
<organism evidence="13">
    <name type="scientific">Longilinea arvoryzae</name>
    <dbReference type="NCBI Taxonomy" id="360412"/>
    <lineage>
        <taxon>Bacteria</taxon>
        <taxon>Bacillati</taxon>
        <taxon>Chloroflexota</taxon>
        <taxon>Anaerolineae</taxon>
        <taxon>Anaerolineales</taxon>
        <taxon>Anaerolineaceae</taxon>
        <taxon>Longilinea</taxon>
    </lineage>
</organism>
<dbReference type="NCBIfam" id="TIGR00718">
    <property type="entry name" value="sda_alpha"/>
    <property type="match status" value="1"/>
</dbReference>
<evidence type="ECO:0000256" key="11">
    <source>
        <dbReference type="RuleBase" id="RU366059"/>
    </source>
</evidence>
<keyword evidence="4 11" id="KW-0312">Gluconeogenesis</keyword>
<evidence type="ECO:0000313" key="14">
    <source>
        <dbReference type="Proteomes" id="UP000055060"/>
    </source>
</evidence>
<comment type="pathway">
    <text evidence="2">Carbohydrate biosynthesis; gluconeogenesis.</text>
</comment>
<keyword evidence="5 11" id="KW-0004">4Fe-4S</keyword>
<dbReference type="GO" id="GO:0046872">
    <property type="term" value="F:metal ion binding"/>
    <property type="evidence" value="ECO:0007669"/>
    <property type="project" value="UniProtKB-KW"/>
</dbReference>
<reference evidence="13" key="1">
    <citation type="submission" date="2015-07" db="EMBL/GenBank/DDBJ databases">
        <title>Draft Genome Sequences of Anaerolinea thermolimosa IMO-1, Bellilinea caldifistulae GOMI-1, Leptolinea tardivitalis YMTK-2, Levilinea saccharolytica KIBI-1,Longilinea arvoryzae KOME-1, Previously Described as Members of the Anaerolineaceae (Chloroflexi).</title>
        <authorList>
            <person name="Sekiguchi Y."/>
            <person name="Ohashi A."/>
            <person name="Matsuura N."/>
            <person name="Tourlousse M.D."/>
        </authorList>
    </citation>
    <scope>NUCLEOTIDE SEQUENCE [LARGE SCALE GENOMIC DNA]</scope>
    <source>
        <strain evidence="13">KOME-1</strain>
    </source>
</reference>
<dbReference type="SUPFAM" id="SSF103378">
    <property type="entry name" value="2-methylcitrate dehydratase PrpD"/>
    <property type="match status" value="1"/>
</dbReference>
<keyword evidence="9 11" id="KW-0456">Lyase</keyword>
<evidence type="ECO:0000256" key="2">
    <source>
        <dbReference type="ARBA" id="ARBA00004742"/>
    </source>
</evidence>
<keyword evidence="6 11" id="KW-0479">Metal-binding</keyword>
<keyword evidence="14" id="KW-1185">Reference proteome</keyword>
<dbReference type="InterPro" id="IPR004642">
    <property type="entry name" value="Ser_deHydtase_asu"/>
</dbReference>
<dbReference type="PANTHER" id="PTHR30182:SF1">
    <property type="entry name" value="L-SERINE DEHYDRATASE 1"/>
    <property type="match status" value="1"/>
</dbReference>
<evidence type="ECO:0000256" key="1">
    <source>
        <dbReference type="ARBA" id="ARBA00001966"/>
    </source>
</evidence>
<evidence type="ECO:0000256" key="4">
    <source>
        <dbReference type="ARBA" id="ARBA00022432"/>
    </source>
</evidence>
<evidence type="ECO:0000256" key="5">
    <source>
        <dbReference type="ARBA" id="ARBA00022485"/>
    </source>
</evidence>
<keyword evidence="7 11" id="KW-0408">Iron</keyword>
<evidence type="ECO:0000256" key="6">
    <source>
        <dbReference type="ARBA" id="ARBA00022723"/>
    </source>
</evidence>
<comment type="catalytic activity">
    <reaction evidence="10 11">
        <text>L-serine = pyruvate + NH4(+)</text>
        <dbReference type="Rhea" id="RHEA:19169"/>
        <dbReference type="ChEBI" id="CHEBI:15361"/>
        <dbReference type="ChEBI" id="CHEBI:28938"/>
        <dbReference type="ChEBI" id="CHEBI:33384"/>
        <dbReference type="EC" id="4.3.1.17"/>
    </reaction>
</comment>
<dbReference type="RefSeq" id="WP_075073800.1">
    <property type="nucleotide sequence ID" value="NZ_DF967972.1"/>
</dbReference>
<accession>A0A0S7BG85</accession>
<dbReference type="InterPro" id="IPR051318">
    <property type="entry name" value="Fe-S_L-Ser"/>
</dbReference>